<feature type="compositionally biased region" description="Basic and acidic residues" evidence="1">
    <location>
        <begin position="95"/>
        <end position="107"/>
    </location>
</feature>
<sequence>MIARANRLNPDGILPLIAYYNSFALAGEAAPDVAVDGLFKIVASSPAAPKPRLMLGKELVDRDLDREARKTLLPVARGPFDSPEKAPSAALLRKTGKDGERAGKGGN</sequence>
<feature type="region of interest" description="Disordered" evidence="1">
    <location>
        <begin position="76"/>
        <end position="107"/>
    </location>
</feature>
<gene>
    <name evidence="2" type="ORF">G7077_10075</name>
</gene>
<dbReference type="KEGG" id="spii:G7077_10075"/>
<dbReference type="RefSeq" id="WP_166411581.1">
    <property type="nucleotide sequence ID" value="NZ_CP049869.1"/>
</dbReference>
<keyword evidence="3" id="KW-1185">Reference proteome</keyword>
<dbReference type="Proteomes" id="UP000503222">
    <property type="component" value="Chromosome"/>
</dbReference>
<evidence type="ECO:0000313" key="2">
    <source>
        <dbReference type="EMBL" id="QIK79190.1"/>
    </source>
</evidence>
<dbReference type="EMBL" id="CP049869">
    <property type="protein sequence ID" value="QIK79190.1"/>
    <property type="molecule type" value="Genomic_DNA"/>
</dbReference>
<dbReference type="AlphaFoldDB" id="A0A6G7YR21"/>
<evidence type="ECO:0000256" key="1">
    <source>
        <dbReference type="SAM" id="MobiDB-lite"/>
    </source>
</evidence>
<name>A0A6G7YR21_9SPHN</name>
<reference evidence="2 3" key="1">
    <citation type="submission" date="2020-03" db="EMBL/GenBank/DDBJ databases">
        <title>Sphingomonas sp. nov., isolated from fish.</title>
        <authorList>
            <person name="Hyun D.-W."/>
            <person name="Bae J.-W."/>
        </authorList>
    </citation>
    <scope>NUCLEOTIDE SEQUENCE [LARGE SCALE GENOMIC DNA]</scope>
    <source>
        <strain evidence="2 3">HDW15B</strain>
    </source>
</reference>
<organism evidence="2 3">
    <name type="scientific">Sphingomonas piscis</name>
    <dbReference type="NCBI Taxonomy" id="2714943"/>
    <lineage>
        <taxon>Bacteria</taxon>
        <taxon>Pseudomonadati</taxon>
        <taxon>Pseudomonadota</taxon>
        <taxon>Alphaproteobacteria</taxon>
        <taxon>Sphingomonadales</taxon>
        <taxon>Sphingomonadaceae</taxon>
        <taxon>Sphingomonas</taxon>
    </lineage>
</organism>
<proteinExistence type="predicted"/>
<evidence type="ECO:0000313" key="3">
    <source>
        <dbReference type="Proteomes" id="UP000503222"/>
    </source>
</evidence>
<protein>
    <submittedName>
        <fullName evidence="2">Uncharacterized protein</fullName>
    </submittedName>
</protein>
<accession>A0A6G7YR21</accession>